<keyword evidence="5" id="KW-0067">ATP-binding</keyword>
<evidence type="ECO:0000256" key="5">
    <source>
        <dbReference type="ARBA" id="ARBA00022840"/>
    </source>
</evidence>
<dbReference type="Pfam" id="PF00179">
    <property type="entry name" value="UQ_con"/>
    <property type="match status" value="1"/>
</dbReference>
<dbReference type="OrthoDB" id="9978460at2759"/>
<organism evidence="9 10">
    <name type="scientific">Aquilegia coerulea</name>
    <name type="common">Rocky mountain columbine</name>
    <dbReference type="NCBI Taxonomy" id="218851"/>
    <lineage>
        <taxon>Eukaryota</taxon>
        <taxon>Viridiplantae</taxon>
        <taxon>Streptophyta</taxon>
        <taxon>Embryophyta</taxon>
        <taxon>Tracheophyta</taxon>
        <taxon>Spermatophyta</taxon>
        <taxon>Magnoliopsida</taxon>
        <taxon>Ranunculales</taxon>
        <taxon>Ranunculaceae</taxon>
        <taxon>Thalictroideae</taxon>
        <taxon>Aquilegia</taxon>
    </lineage>
</organism>
<evidence type="ECO:0000313" key="10">
    <source>
        <dbReference type="Proteomes" id="UP000230069"/>
    </source>
</evidence>
<gene>
    <name evidence="9" type="ORF">AQUCO_00100494v1</name>
</gene>
<dbReference type="CDD" id="cd23805">
    <property type="entry name" value="UBCc_UBE2T"/>
    <property type="match status" value="1"/>
</dbReference>
<dbReference type="Proteomes" id="UP000230069">
    <property type="component" value="Unassembled WGS sequence"/>
</dbReference>
<dbReference type="SUPFAM" id="SSF54495">
    <property type="entry name" value="UBC-like"/>
    <property type="match status" value="1"/>
</dbReference>
<dbReference type="FunFam" id="3.10.110.10:FF:000041">
    <property type="entry name" value="Ubiquitin-conjugating enzyme E2 T"/>
    <property type="match status" value="1"/>
</dbReference>
<dbReference type="AlphaFoldDB" id="A0A2G5FAU5"/>
<dbReference type="GO" id="GO:0005524">
    <property type="term" value="F:ATP binding"/>
    <property type="evidence" value="ECO:0007669"/>
    <property type="project" value="UniProtKB-KW"/>
</dbReference>
<dbReference type="FunCoup" id="A0A2G5FAU5">
    <property type="interactions" value="145"/>
</dbReference>
<feature type="region of interest" description="Disordered" evidence="7">
    <location>
        <begin position="561"/>
        <end position="590"/>
    </location>
</feature>
<evidence type="ECO:0000256" key="4">
    <source>
        <dbReference type="ARBA" id="ARBA00022786"/>
    </source>
</evidence>
<feature type="domain" description="UBC core" evidence="8">
    <location>
        <begin position="6"/>
        <end position="166"/>
    </location>
</feature>
<dbReference type="STRING" id="218851.A0A2G5FAU5"/>
<keyword evidence="2" id="KW-0808">Transferase</keyword>
<dbReference type="SMART" id="SM00212">
    <property type="entry name" value="UBCc"/>
    <property type="match status" value="1"/>
</dbReference>
<evidence type="ECO:0000256" key="2">
    <source>
        <dbReference type="ARBA" id="ARBA00022679"/>
    </source>
</evidence>
<dbReference type="PROSITE" id="PS50127">
    <property type="entry name" value="UBC_2"/>
    <property type="match status" value="1"/>
</dbReference>
<dbReference type="EMBL" id="KZ305018">
    <property type="protein sequence ID" value="PIA65050.1"/>
    <property type="molecule type" value="Genomic_DNA"/>
</dbReference>
<evidence type="ECO:0000256" key="7">
    <source>
        <dbReference type="SAM" id="MobiDB-lite"/>
    </source>
</evidence>
<feature type="active site" description="Glycyl thioester intermediate" evidence="6">
    <location>
        <position position="100"/>
    </location>
</feature>
<dbReference type="Gene3D" id="3.10.110.10">
    <property type="entry name" value="Ubiquitin Conjugating Enzyme"/>
    <property type="match status" value="1"/>
</dbReference>
<protein>
    <recommendedName>
        <fullName evidence="1">E2 ubiquitin-conjugating enzyme</fullName>
        <ecNumber evidence="1">2.3.2.23</ecNumber>
    </recommendedName>
</protein>
<keyword evidence="3" id="KW-0547">Nucleotide-binding</keyword>
<reference evidence="9 10" key="1">
    <citation type="submission" date="2017-09" db="EMBL/GenBank/DDBJ databases">
        <title>WGS assembly of Aquilegia coerulea Goldsmith.</title>
        <authorList>
            <person name="Hodges S."/>
            <person name="Kramer E."/>
            <person name="Nordborg M."/>
            <person name="Tomkins J."/>
            <person name="Borevitz J."/>
            <person name="Derieg N."/>
            <person name="Yan J."/>
            <person name="Mihaltcheva S."/>
            <person name="Hayes R.D."/>
            <person name="Rokhsar D."/>
        </authorList>
    </citation>
    <scope>NUCLEOTIDE SEQUENCE [LARGE SCALE GENOMIC DNA]</scope>
    <source>
        <strain evidence="10">cv. Goldsmith</strain>
    </source>
</reference>
<dbReference type="InterPro" id="IPR023313">
    <property type="entry name" value="UBQ-conjugating_AS"/>
</dbReference>
<dbReference type="PANTHER" id="PTHR24068">
    <property type="entry name" value="UBIQUITIN-CONJUGATING ENZYME E2"/>
    <property type="match status" value="1"/>
</dbReference>
<accession>A0A2G5FAU5</accession>
<dbReference type="InterPro" id="IPR016135">
    <property type="entry name" value="UBQ-conjugating_enzyme/RWD"/>
</dbReference>
<dbReference type="InterPro" id="IPR000608">
    <property type="entry name" value="UBC"/>
</dbReference>
<feature type="region of interest" description="Disordered" evidence="7">
    <location>
        <begin position="167"/>
        <end position="189"/>
    </location>
</feature>
<evidence type="ECO:0000313" key="9">
    <source>
        <dbReference type="EMBL" id="PIA65050.1"/>
    </source>
</evidence>
<dbReference type="PROSITE" id="PS00183">
    <property type="entry name" value="UBC_1"/>
    <property type="match status" value="1"/>
</dbReference>
<keyword evidence="4" id="KW-0833">Ubl conjugation pathway</keyword>
<dbReference type="EC" id="2.3.2.23" evidence="1"/>
<evidence type="ECO:0000256" key="1">
    <source>
        <dbReference type="ARBA" id="ARBA00012486"/>
    </source>
</evidence>
<dbReference type="GO" id="GO:0061631">
    <property type="term" value="F:ubiquitin conjugating enzyme activity"/>
    <property type="evidence" value="ECO:0007669"/>
    <property type="project" value="UniProtKB-EC"/>
</dbReference>
<keyword evidence="10" id="KW-1185">Reference proteome</keyword>
<evidence type="ECO:0000259" key="8">
    <source>
        <dbReference type="PROSITE" id="PS50127"/>
    </source>
</evidence>
<sequence length="590" mass="64806">MAQAARQNLRMQKELKLLLTDPPPGVSLSNIDDANPSSSSSLFSLSNIDAEIKGPEGTVYANGVFKIKIQIPDRYPFQPPNVTFATPIYHPNIDNGGRICLDILNLPPKGAWQPSLNISTVLMSIGLLLSEPNPDDGLMCEASREYKYNRQTFDEKARSMTEKFAMSGIGGSSTRGGSTPSNQSPPMIEVKGHNLEASNADNVSRQKLSKVSRKLSLGCQKRNDGDKDNVGIDDEQLPCQDNSSKVGNDSINVIPKPSGNFRKLSLKSSCSPQTTLTSDKENVMRTQCFHTNTKIGFGATSDSSQSTIGNHVDQQCNQDHEVEVNNGSTNQSQRNHSGIGRKFVSLSNSPRLSSMGSSKLSLMPLNDNCDTKQHCQFHNEDENKSMIYMGSKMSGIRKKLSLEISTSSKREAFDNKENVPPNYQLTTESPSVTSSGFMIPQAGNHDAPPHQYHNERVANDRLGVDQKKHFKIGKKNVSMESSGVIQRTDADHKGDMLPVEKLLLPPNVQSLDKVSGKSLKLAHADEEPHKYYGEEVEKINTKQNEEVVSLINDTVIVLDSEDSDEEIKAPTRSRLSLARKPLAGKRKGKA</sequence>
<evidence type="ECO:0000256" key="6">
    <source>
        <dbReference type="PROSITE-ProRule" id="PRU10133"/>
    </source>
</evidence>
<proteinExistence type="predicted"/>
<evidence type="ECO:0000256" key="3">
    <source>
        <dbReference type="ARBA" id="ARBA00022741"/>
    </source>
</evidence>
<dbReference type="InParanoid" id="A0A2G5FAU5"/>
<name>A0A2G5FAU5_AQUCA</name>